<dbReference type="Proteomes" id="UP000887560">
    <property type="component" value="Unplaced"/>
</dbReference>
<protein>
    <submittedName>
        <fullName evidence="2">Uncharacterized protein</fullName>
    </submittedName>
</protein>
<dbReference type="WBParaSite" id="scf7180000418580.g2606">
    <property type="protein sequence ID" value="scf7180000418580.g2606"/>
    <property type="gene ID" value="scf7180000418580.g2606"/>
</dbReference>
<organism evidence="1 2">
    <name type="scientific">Meloidogyne floridensis</name>
    <dbReference type="NCBI Taxonomy" id="298350"/>
    <lineage>
        <taxon>Eukaryota</taxon>
        <taxon>Metazoa</taxon>
        <taxon>Ecdysozoa</taxon>
        <taxon>Nematoda</taxon>
        <taxon>Chromadorea</taxon>
        <taxon>Rhabditida</taxon>
        <taxon>Tylenchina</taxon>
        <taxon>Tylenchomorpha</taxon>
        <taxon>Tylenchoidea</taxon>
        <taxon>Meloidogynidae</taxon>
        <taxon>Meloidogyninae</taxon>
        <taxon>Meloidogyne</taxon>
    </lineage>
</organism>
<name>A0A915NMX7_9BILA</name>
<proteinExistence type="predicted"/>
<evidence type="ECO:0000313" key="2">
    <source>
        <dbReference type="WBParaSite" id="scf7180000418580.g2606"/>
    </source>
</evidence>
<evidence type="ECO:0000313" key="1">
    <source>
        <dbReference type="Proteomes" id="UP000887560"/>
    </source>
</evidence>
<dbReference type="AlphaFoldDB" id="A0A915NMX7"/>
<reference evidence="2" key="1">
    <citation type="submission" date="2022-11" db="UniProtKB">
        <authorList>
            <consortium name="WormBaseParasite"/>
        </authorList>
    </citation>
    <scope>IDENTIFICATION</scope>
</reference>
<sequence>MLVFLQKMGDNNIPQTKSQVSEALLRSFFFDVLSFNNLSELDESSIPSSLENSGLQSLVADIGRHFVPSISHVDQLR</sequence>
<accession>A0A915NMX7</accession>
<keyword evidence="1" id="KW-1185">Reference proteome</keyword>